<evidence type="ECO:0000259" key="1">
    <source>
        <dbReference type="Pfam" id="PF13443"/>
    </source>
</evidence>
<accession>A0A4U8Q4A6</accession>
<evidence type="ECO:0000313" key="3">
    <source>
        <dbReference type="Proteomes" id="UP000306509"/>
    </source>
</evidence>
<keyword evidence="3" id="KW-1185">Reference proteome</keyword>
<dbReference type="EMBL" id="QGQD01000067">
    <property type="protein sequence ID" value="TLC99644.1"/>
    <property type="molecule type" value="Genomic_DNA"/>
</dbReference>
<dbReference type="SUPFAM" id="SSF47413">
    <property type="entry name" value="lambda repressor-like DNA-binding domains"/>
    <property type="match status" value="1"/>
</dbReference>
<protein>
    <submittedName>
        <fullName evidence="2">Putative transcriptional regulator</fullName>
    </submittedName>
</protein>
<organism evidence="2 3">
    <name type="scientific">Robinsoniella peoriensis</name>
    <dbReference type="NCBI Taxonomy" id="180332"/>
    <lineage>
        <taxon>Bacteria</taxon>
        <taxon>Bacillati</taxon>
        <taxon>Bacillota</taxon>
        <taxon>Clostridia</taxon>
        <taxon>Lachnospirales</taxon>
        <taxon>Lachnospiraceae</taxon>
        <taxon>Robinsoniella</taxon>
    </lineage>
</organism>
<reference evidence="2 3" key="1">
    <citation type="journal article" date="2019" name="Anaerobe">
        <title>Detection of Robinsoniella peoriensis in multiple bone samples of a trauma patient.</title>
        <authorList>
            <person name="Schrottner P."/>
            <person name="Hartwich K."/>
            <person name="Bunk B."/>
            <person name="Schober I."/>
            <person name="Helbig S."/>
            <person name="Rudolph W.W."/>
            <person name="Gunzer F."/>
        </authorList>
    </citation>
    <scope>NUCLEOTIDE SEQUENCE [LARGE SCALE GENOMIC DNA]</scope>
    <source>
        <strain evidence="2 3">DSM 106044</strain>
    </source>
</reference>
<dbReference type="PANTHER" id="PTHR37301">
    <property type="entry name" value="DNA-BINDING PROTEIN-RELATED"/>
    <property type="match status" value="1"/>
</dbReference>
<dbReference type="InterPro" id="IPR010982">
    <property type="entry name" value="Lambda_DNA-bd_dom_sf"/>
</dbReference>
<dbReference type="InterPro" id="IPR001387">
    <property type="entry name" value="Cro/C1-type_HTH"/>
</dbReference>
<proteinExistence type="predicted"/>
<dbReference type="Pfam" id="PF13443">
    <property type="entry name" value="HTH_26"/>
    <property type="match status" value="1"/>
</dbReference>
<dbReference type="AlphaFoldDB" id="A0A4U8Q4A6"/>
<dbReference type="GO" id="GO:0003677">
    <property type="term" value="F:DNA binding"/>
    <property type="evidence" value="ECO:0007669"/>
    <property type="project" value="InterPro"/>
</dbReference>
<evidence type="ECO:0000313" key="2">
    <source>
        <dbReference type="EMBL" id="TLC99644.1"/>
    </source>
</evidence>
<sequence>MMGEREKQYSGLISYQKLFEMMELRKVKKIDLRNKFNISPTIVRRLSNNENVSVDTIMYLCEILACQPGDLMEYIPESDISE</sequence>
<name>A0A4U8Q4A6_9FIRM</name>
<dbReference type="PANTHER" id="PTHR37301:SF1">
    <property type="entry name" value="DNA-BINDING PROTEIN"/>
    <property type="match status" value="1"/>
</dbReference>
<gene>
    <name evidence="2" type="ORF">DSM106044_03436</name>
</gene>
<dbReference type="Proteomes" id="UP000306509">
    <property type="component" value="Unassembled WGS sequence"/>
</dbReference>
<dbReference type="Gene3D" id="1.10.260.40">
    <property type="entry name" value="lambda repressor-like DNA-binding domains"/>
    <property type="match status" value="1"/>
</dbReference>
<feature type="domain" description="HTH cro/C1-type" evidence="1">
    <location>
        <begin position="17"/>
        <end position="77"/>
    </location>
</feature>
<comment type="caution">
    <text evidence="2">The sequence shown here is derived from an EMBL/GenBank/DDBJ whole genome shotgun (WGS) entry which is preliminary data.</text>
</comment>
<dbReference type="RefSeq" id="WP_243133050.1">
    <property type="nucleotide sequence ID" value="NZ_QGQD01000067.1"/>
</dbReference>